<protein>
    <submittedName>
        <fullName evidence="2">Uncharacterized protein</fullName>
    </submittedName>
</protein>
<sequence>MEPGRRVTREIPDLSPTVLDTIPIIIASSPTMKASVGKKNRAENRRTAAEIDAFFTRLSTPKYIKGSFTPKLFRCVFSLIFFKLSVISGKVSKDKKVEDRVQLMSAAQRRRYEATKGLSVNVVRTRSNSVVRSGSHSSSIGN</sequence>
<evidence type="ECO:0000313" key="1">
    <source>
        <dbReference type="Proteomes" id="UP000050640"/>
    </source>
</evidence>
<proteinExistence type="predicted"/>
<keyword evidence="1" id="KW-1185">Reference proteome</keyword>
<accession>A0A0R3S6P8</accession>
<reference evidence="2" key="1">
    <citation type="submission" date="2017-02" db="UniProtKB">
        <authorList>
            <consortium name="WormBaseParasite"/>
        </authorList>
    </citation>
    <scope>IDENTIFICATION</scope>
</reference>
<dbReference type="Proteomes" id="UP000050640">
    <property type="component" value="Unplaced"/>
</dbReference>
<dbReference type="STRING" id="1147741.A0A0R3S6P8"/>
<evidence type="ECO:0000313" key="2">
    <source>
        <dbReference type="WBParaSite" id="EEL_0001047001-mRNA-1"/>
    </source>
</evidence>
<name>A0A0R3S6P8_9BILA</name>
<organism evidence="1 2">
    <name type="scientific">Elaeophora elaphi</name>
    <dbReference type="NCBI Taxonomy" id="1147741"/>
    <lineage>
        <taxon>Eukaryota</taxon>
        <taxon>Metazoa</taxon>
        <taxon>Ecdysozoa</taxon>
        <taxon>Nematoda</taxon>
        <taxon>Chromadorea</taxon>
        <taxon>Rhabditida</taxon>
        <taxon>Spirurina</taxon>
        <taxon>Spiruromorpha</taxon>
        <taxon>Filarioidea</taxon>
        <taxon>Onchocercidae</taxon>
        <taxon>Elaeophora</taxon>
    </lineage>
</organism>
<dbReference type="AlphaFoldDB" id="A0A0R3S6P8"/>
<dbReference type="WBParaSite" id="EEL_0001047001-mRNA-1">
    <property type="protein sequence ID" value="EEL_0001047001-mRNA-1"/>
    <property type="gene ID" value="EEL_0001047001"/>
</dbReference>